<protein>
    <recommendedName>
        <fullName evidence="2">Leucine-rich repeat domain-containing protein</fullName>
    </recommendedName>
</protein>
<dbReference type="InterPro" id="IPR032675">
    <property type="entry name" value="LRR_dom_sf"/>
</dbReference>
<dbReference type="PANTHER" id="PTHR45661">
    <property type="entry name" value="SURFACE ANTIGEN"/>
    <property type="match status" value="1"/>
</dbReference>
<evidence type="ECO:0008006" key="2">
    <source>
        <dbReference type="Google" id="ProtNLM"/>
    </source>
</evidence>
<dbReference type="Pfam" id="PF13306">
    <property type="entry name" value="LRR_5"/>
    <property type="match status" value="1"/>
</dbReference>
<evidence type="ECO:0000313" key="1">
    <source>
        <dbReference type="EMBL" id="CAE0569255.1"/>
    </source>
</evidence>
<name>A0A7S3WNP2_EMIHU</name>
<sequence length="301" mass="33258">MADSSRRRRSLSEVFKAWLGYPPEPPPPPADPKPWDGYHRVVELPEGTTHIPPGAFYDRSCLEHITFPNSLVSVGARGFMNCHGLQQVALPDYCSVGKSCFHNCSRLKSITLPVGLKSVKRGTFAGCGRLESIRFPAGLESIEHSAFIWCKDLNHVHLPDGFTSIGREAFCCCNSLTTITFPASLTLIEHAAFSRCNALKQVVVPTTAEIAEHAFSPCTKILRLAPARLRARQHWHAAVDAAVAHKRCRPQLYGWLERAQLRLGAYGPDGAARKRDREEFESDRLLSRLTRGSSSEEGGGL</sequence>
<proteinExistence type="predicted"/>
<accession>A0A7S3WNP2</accession>
<gene>
    <name evidence="1" type="ORF">EHUX00137_LOCUS29491</name>
</gene>
<dbReference type="AlphaFoldDB" id="A0A7S3WNP2"/>
<dbReference type="PANTHER" id="PTHR45661:SF3">
    <property type="entry name" value="IG-LIKE DOMAIN-CONTAINING PROTEIN"/>
    <property type="match status" value="1"/>
</dbReference>
<dbReference type="InterPro" id="IPR026906">
    <property type="entry name" value="LRR_5"/>
</dbReference>
<dbReference type="InterPro" id="IPR053139">
    <property type="entry name" value="Surface_bspA-like"/>
</dbReference>
<organism evidence="1">
    <name type="scientific">Emiliania huxleyi</name>
    <name type="common">Coccolithophore</name>
    <name type="synonym">Pontosphaera huxleyi</name>
    <dbReference type="NCBI Taxonomy" id="2903"/>
    <lineage>
        <taxon>Eukaryota</taxon>
        <taxon>Haptista</taxon>
        <taxon>Haptophyta</taxon>
        <taxon>Prymnesiophyceae</taxon>
        <taxon>Isochrysidales</taxon>
        <taxon>Noelaerhabdaceae</taxon>
        <taxon>Emiliania</taxon>
    </lineage>
</organism>
<dbReference type="Gene3D" id="3.80.10.10">
    <property type="entry name" value="Ribonuclease Inhibitor"/>
    <property type="match status" value="2"/>
</dbReference>
<dbReference type="SUPFAM" id="SSF52058">
    <property type="entry name" value="L domain-like"/>
    <property type="match status" value="1"/>
</dbReference>
<reference evidence="1" key="1">
    <citation type="submission" date="2021-01" db="EMBL/GenBank/DDBJ databases">
        <authorList>
            <person name="Corre E."/>
            <person name="Pelletier E."/>
            <person name="Niang G."/>
            <person name="Scheremetjew M."/>
            <person name="Finn R."/>
            <person name="Kale V."/>
            <person name="Holt S."/>
            <person name="Cochrane G."/>
            <person name="Meng A."/>
            <person name="Brown T."/>
            <person name="Cohen L."/>
        </authorList>
    </citation>
    <scope>NUCLEOTIDE SEQUENCE</scope>
    <source>
        <strain evidence="1">379</strain>
    </source>
</reference>
<dbReference type="EMBL" id="HBIR01037771">
    <property type="protein sequence ID" value="CAE0569255.1"/>
    <property type="molecule type" value="Transcribed_RNA"/>
</dbReference>